<dbReference type="WBParaSite" id="EN70_3957">
    <property type="protein sequence ID" value="EN70_3957"/>
    <property type="gene ID" value="EN70_3957"/>
</dbReference>
<dbReference type="PROSITE" id="PS50055">
    <property type="entry name" value="TYR_PHOSPHATASE_PTP"/>
    <property type="match status" value="1"/>
</dbReference>
<sequence length="278" mass="32528">MFILVQEEKAMQAAPSAPIDASKFVAYVTERRKKRILFKGEYIMILRSVDPAKCRCDIGQAMASRNQFPDTLPYDYNRVILRKLPGDKNSHYANASYVNKKEQKGEHNNTSRKLPALVGFPVQARQSWLREKAYVVTQAVRTKPAIAEFWRLIWELGSNCIVMLTKVFDFMRVMCLQYWPATSSEYGQIEVETLETKSYAHFIIRTLRLSKSDSDVGQQTRVIKHFHFTEWELDSLPYISAFIELRRRVRQYTDKFRADAPIVVHCRFAYFCQVQLLF</sequence>
<dbReference type="Pfam" id="PF00102">
    <property type="entry name" value="Y_phosphatase"/>
    <property type="match status" value="1"/>
</dbReference>
<reference evidence="3" key="2">
    <citation type="submission" date="2016-11" db="UniProtKB">
        <authorList>
            <consortium name="WormBaseParasite"/>
        </authorList>
    </citation>
    <scope>IDENTIFICATION</scope>
</reference>
<evidence type="ECO:0000313" key="2">
    <source>
        <dbReference type="Proteomes" id="UP000095285"/>
    </source>
</evidence>
<dbReference type="GO" id="GO:0004725">
    <property type="term" value="F:protein tyrosine phosphatase activity"/>
    <property type="evidence" value="ECO:0007669"/>
    <property type="project" value="InterPro"/>
</dbReference>
<feature type="domain" description="Tyrosine-protein phosphatase" evidence="1">
    <location>
        <begin position="65"/>
        <end position="266"/>
    </location>
</feature>
<dbReference type="CDD" id="cd00047">
    <property type="entry name" value="PTPc"/>
    <property type="match status" value="1"/>
</dbReference>
<accession>A0A1I7VLS8</accession>
<dbReference type="InterPro" id="IPR029021">
    <property type="entry name" value="Prot-tyrosine_phosphatase-like"/>
</dbReference>
<proteinExistence type="predicted"/>
<name>A0A1I7VLS8_LOALO</name>
<dbReference type="InterPro" id="IPR000242">
    <property type="entry name" value="PTP_cat"/>
</dbReference>
<organism evidence="2 3">
    <name type="scientific">Loa loa</name>
    <name type="common">Eye worm</name>
    <name type="synonym">Filaria loa</name>
    <dbReference type="NCBI Taxonomy" id="7209"/>
    <lineage>
        <taxon>Eukaryota</taxon>
        <taxon>Metazoa</taxon>
        <taxon>Ecdysozoa</taxon>
        <taxon>Nematoda</taxon>
        <taxon>Chromadorea</taxon>
        <taxon>Rhabditida</taxon>
        <taxon>Spirurina</taxon>
        <taxon>Spiruromorpha</taxon>
        <taxon>Filarioidea</taxon>
        <taxon>Onchocercidae</taxon>
        <taxon>Loa</taxon>
    </lineage>
</organism>
<reference evidence="2" key="1">
    <citation type="submission" date="2012-04" db="EMBL/GenBank/DDBJ databases">
        <title>The Genome Sequence of Loa loa.</title>
        <authorList>
            <consortium name="The Broad Institute Genome Sequencing Platform"/>
            <consortium name="Broad Institute Genome Sequencing Center for Infectious Disease"/>
            <person name="Nutman T.B."/>
            <person name="Fink D.L."/>
            <person name="Russ C."/>
            <person name="Young S."/>
            <person name="Zeng Q."/>
            <person name="Gargeya S."/>
            <person name="Alvarado L."/>
            <person name="Berlin A."/>
            <person name="Chapman S.B."/>
            <person name="Chen Z."/>
            <person name="Freedman E."/>
            <person name="Gellesch M."/>
            <person name="Goldberg J."/>
            <person name="Griggs A."/>
            <person name="Gujja S."/>
            <person name="Heilman E.R."/>
            <person name="Heiman D."/>
            <person name="Howarth C."/>
            <person name="Mehta T."/>
            <person name="Neiman D."/>
            <person name="Pearson M."/>
            <person name="Roberts A."/>
            <person name="Saif S."/>
            <person name="Shea T."/>
            <person name="Shenoy N."/>
            <person name="Sisk P."/>
            <person name="Stolte C."/>
            <person name="Sykes S."/>
            <person name="White J."/>
            <person name="Yandava C."/>
            <person name="Haas B."/>
            <person name="Henn M.R."/>
            <person name="Nusbaum C."/>
            <person name="Birren B."/>
        </authorList>
    </citation>
    <scope>NUCLEOTIDE SEQUENCE [LARGE SCALE GENOMIC DNA]</scope>
</reference>
<evidence type="ECO:0000313" key="3">
    <source>
        <dbReference type="WBParaSite" id="EN70_3957"/>
    </source>
</evidence>
<dbReference type="InterPro" id="IPR050348">
    <property type="entry name" value="Protein-Tyr_Phosphatase"/>
</dbReference>
<protein>
    <submittedName>
        <fullName evidence="3">Tyrosine-protein phosphatase domain-containing protein</fullName>
    </submittedName>
</protein>
<dbReference type="STRING" id="7209.A0A1I7VLS8"/>
<dbReference type="AlphaFoldDB" id="A0A1I7VLS8"/>
<dbReference type="PANTHER" id="PTHR19134:SF561">
    <property type="entry name" value="PROTEIN TYROSINE PHOSPHATASE 36E, ISOFORM A"/>
    <property type="match status" value="1"/>
</dbReference>
<dbReference type="SMART" id="SM00194">
    <property type="entry name" value="PTPc"/>
    <property type="match status" value="1"/>
</dbReference>
<evidence type="ECO:0000259" key="1">
    <source>
        <dbReference type="PROSITE" id="PS50055"/>
    </source>
</evidence>
<dbReference type="SUPFAM" id="SSF52799">
    <property type="entry name" value="(Phosphotyrosine protein) phosphatases II"/>
    <property type="match status" value="1"/>
</dbReference>
<dbReference type="Gene3D" id="3.90.190.10">
    <property type="entry name" value="Protein tyrosine phosphatase superfamily"/>
    <property type="match status" value="1"/>
</dbReference>
<dbReference type="PRINTS" id="PR00700">
    <property type="entry name" value="PRTYPHPHTASE"/>
</dbReference>
<dbReference type="PANTHER" id="PTHR19134">
    <property type="entry name" value="RECEPTOR-TYPE TYROSINE-PROTEIN PHOSPHATASE"/>
    <property type="match status" value="1"/>
</dbReference>
<keyword evidence="2" id="KW-1185">Reference proteome</keyword>
<dbReference type="Proteomes" id="UP000095285">
    <property type="component" value="Unassembled WGS sequence"/>
</dbReference>